<dbReference type="AlphaFoldDB" id="A0A9N8V386"/>
<dbReference type="InterPro" id="IPR002939">
    <property type="entry name" value="DnaJ_C"/>
</dbReference>
<dbReference type="InterPro" id="IPR051339">
    <property type="entry name" value="DnaJ_subfamily_B"/>
</dbReference>
<dbReference type="Pfam" id="PF00226">
    <property type="entry name" value="DnaJ"/>
    <property type="match status" value="1"/>
</dbReference>
<dbReference type="InterPro" id="IPR001623">
    <property type="entry name" value="DnaJ_domain"/>
</dbReference>
<dbReference type="CDD" id="cd10747">
    <property type="entry name" value="DnaJ_C"/>
    <property type="match status" value="1"/>
</dbReference>
<gene>
    <name evidence="3" type="ORF">AGERDE_LOCUS555</name>
</gene>
<keyword evidence="4" id="KW-1185">Reference proteome</keyword>
<dbReference type="SMART" id="SM00271">
    <property type="entry name" value="DnaJ"/>
    <property type="match status" value="1"/>
</dbReference>
<dbReference type="PANTHER" id="PTHR24078:SF553">
    <property type="entry name" value="DNAJ HOMOLOG SUBFAMILY B MEMBER 5"/>
    <property type="match status" value="1"/>
</dbReference>
<proteinExistence type="predicted"/>
<dbReference type="Proteomes" id="UP000789831">
    <property type="component" value="Unassembled WGS sequence"/>
</dbReference>
<dbReference type="InterPro" id="IPR018253">
    <property type="entry name" value="DnaJ_domain_CS"/>
</dbReference>
<feature type="domain" description="J" evidence="2">
    <location>
        <begin position="4"/>
        <end position="72"/>
    </location>
</feature>
<name>A0A9N8V386_9GLOM</name>
<dbReference type="GO" id="GO:0051087">
    <property type="term" value="F:protein-folding chaperone binding"/>
    <property type="evidence" value="ECO:0007669"/>
    <property type="project" value="TreeGrafter"/>
</dbReference>
<dbReference type="CDD" id="cd06257">
    <property type="entry name" value="DnaJ"/>
    <property type="match status" value="1"/>
</dbReference>
<keyword evidence="1" id="KW-0143">Chaperone</keyword>
<dbReference type="SUPFAM" id="SSF49493">
    <property type="entry name" value="HSP40/DnaJ peptide-binding domain"/>
    <property type="match status" value="2"/>
</dbReference>
<dbReference type="PROSITE" id="PS00636">
    <property type="entry name" value="DNAJ_1"/>
    <property type="match status" value="1"/>
</dbReference>
<evidence type="ECO:0000256" key="1">
    <source>
        <dbReference type="ARBA" id="ARBA00023186"/>
    </source>
</evidence>
<protein>
    <submittedName>
        <fullName evidence="3">3697_t:CDS:1</fullName>
    </submittedName>
</protein>
<dbReference type="InterPro" id="IPR036869">
    <property type="entry name" value="J_dom_sf"/>
</dbReference>
<dbReference type="GO" id="GO:0006413">
    <property type="term" value="P:translational initiation"/>
    <property type="evidence" value="ECO:0007669"/>
    <property type="project" value="TreeGrafter"/>
</dbReference>
<dbReference type="Gene3D" id="2.60.260.20">
    <property type="entry name" value="Urease metallochaperone UreE, N-terminal domain"/>
    <property type="match status" value="2"/>
</dbReference>
<dbReference type="FunFam" id="2.60.260.20:FF:000013">
    <property type="entry name" value="DnaJ subfamily B member 11"/>
    <property type="match status" value="1"/>
</dbReference>
<dbReference type="GO" id="GO:0006457">
    <property type="term" value="P:protein folding"/>
    <property type="evidence" value="ECO:0007669"/>
    <property type="project" value="InterPro"/>
</dbReference>
<accession>A0A9N8V386</accession>
<dbReference type="Gene3D" id="1.10.287.110">
    <property type="entry name" value="DnaJ domain"/>
    <property type="match status" value="1"/>
</dbReference>
<dbReference type="SUPFAM" id="SSF46565">
    <property type="entry name" value="Chaperone J-domain"/>
    <property type="match status" value="1"/>
</dbReference>
<dbReference type="Pfam" id="PF01556">
    <property type="entry name" value="DnaJ_C"/>
    <property type="match status" value="1"/>
</dbReference>
<dbReference type="InterPro" id="IPR008971">
    <property type="entry name" value="HSP40/DnaJ_pept-bd"/>
</dbReference>
<reference evidence="3" key="1">
    <citation type="submission" date="2021-06" db="EMBL/GenBank/DDBJ databases">
        <authorList>
            <person name="Kallberg Y."/>
            <person name="Tangrot J."/>
            <person name="Rosling A."/>
        </authorList>
    </citation>
    <scope>NUCLEOTIDE SEQUENCE</scope>
    <source>
        <strain evidence="3">MT106</strain>
    </source>
</reference>
<dbReference type="EMBL" id="CAJVPL010000027">
    <property type="protein sequence ID" value="CAG8435580.1"/>
    <property type="molecule type" value="Genomic_DNA"/>
</dbReference>
<dbReference type="PROSITE" id="PS50076">
    <property type="entry name" value="DNAJ_2"/>
    <property type="match status" value="1"/>
</dbReference>
<dbReference type="GO" id="GO:0051082">
    <property type="term" value="F:unfolded protein binding"/>
    <property type="evidence" value="ECO:0007669"/>
    <property type="project" value="InterPro"/>
</dbReference>
<evidence type="ECO:0000313" key="3">
    <source>
        <dbReference type="EMBL" id="CAG8435580.1"/>
    </source>
</evidence>
<dbReference type="GO" id="GO:0005829">
    <property type="term" value="C:cytosol"/>
    <property type="evidence" value="ECO:0007669"/>
    <property type="project" value="TreeGrafter"/>
</dbReference>
<dbReference type="PANTHER" id="PTHR24078">
    <property type="entry name" value="DNAJ HOMOLOG SUBFAMILY C MEMBER"/>
    <property type="match status" value="1"/>
</dbReference>
<sequence>MGKDYYKILEVDKNADDEALKKTYKKLALKWHPDRHKNDSDKETAERKFKEISEAYEVLSDKDKRQIYDAYGEEGLTGAPPQGDGSGFPGGFGGFPGSNVKYTFSTGPGGSRGFTPSNPNDVFGEFMKHFGGMSNDDDDPFGGFSGFRQGSFGKNARGTGRTGMFQESFGARTPSEANTEVVKPIALTLEDLYKGVTKKMKITRKLFDSATSKQVTADKVIELQVRPGMKAGSKFRFANSGDELPNGVSQDVVFVLEEKPHQIYKRDGDNLIMTLSITLVEALSGFKKPIQTLDGRTLAISSKNIIQPDQEQRVLGEGMPTKDPSRKGDLIVKYKVQFPTRLTDKQKEEIRKVLDSSL</sequence>
<evidence type="ECO:0000259" key="2">
    <source>
        <dbReference type="PROSITE" id="PS50076"/>
    </source>
</evidence>
<organism evidence="3 4">
    <name type="scientific">Ambispora gerdemannii</name>
    <dbReference type="NCBI Taxonomy" id="144530"/>
    <lineage>
        <taxon>Eukaryota</taxon>
        <taxon>Fungi</taxon>
        <taxon>Fungi incertae sedis</taxon>
        <taxon>Mucoromycota</taxon>
        <taxon>Glomeromycotina</taxon>
        <taxon>Glomeromycetes</taxon>
        <taxon>Archaeosporales</taxon>
        <taxon>Ambisporaceae</taxon>
        <taxon>Ambispora</taxon>
    </lineage>
</organism>
<comment type="caution">
    <text evidence="3">The sequence shown here is derived from an EMBL/GenBank/DDBJ whole genome shotgun (WGS) entry which is preliminary data.</text>
</comment>
<evidence type="ECO:0000313" key="4">
    <source>
        <dbReference type="Proteomes" id="UP000789831"/>
    </source>
</evidence>
<dbReference type="OrthoDB" id="10250354at2759"/>
<dbReference type="PRINTS" id="PR00625">
    <property type="entry name" value="JDOMAIN"/>
</dbReference>
<dbReference type="FunFam" id="2.60.260.20:FF:000002">
    <property type="entry name" value="Dnaj homolog subfamily b member"/>
    <property type="match status" value="1"/>
</dbReference>